<dbReference type="Proteomes" id="UP001054945">
    <property type="component" value="Unassembled WGS sequence"/>
</dbReference>
<organism evidence="1 2">
    <name type="scientific">Caerostris extrusa</name>
    <name type="common">Bark spider</name>
    <name type="synonym">Caerostris bankana</name>
    <dbReference type="NCBI Taxonomy" id="172846"/>
    <lineage>
        <taxon>Eukaryota</taxon>
        <taxon>Metazoa</taxon>
        <taxon>Ecdysozoa</taxon>
        <taxon>Arthropoda</taxon>
        <taxon>Chelicerata</taxon>
        <taxon>Arachnida</taxon>
        <taxon>Araneae</taxon>
        <taxon>Araneomorphae</taxon>
        <taxon>Entelegynae</taxon>
        <taxon>Araneoidea</taxon>
        <taxon>Araneidae</taxon>
        <taxon>Caerostris</taxon>
    </lineage>
</organism>
<evidence type="ECO:0000313" key="2">
    <source>
        <dbReference type="Proteomes" id="UP001054945"/>
    </source>
</evidence>
<keyword evidence="2" id="KW-1185">Reference proteome</keyword>
<sequence>MLKVPIQELLMAAMFVMEVIEERSAVMLVLRGVLASCCCCFRDAGWQGLPSLTRTGTATLLGEGRGFTSSPFSWRARFVLDRILRKVSEVPVILEPDFDLCGRETDDAGQVLSLGGRKIPLLPEPIDTTALLKYFLEMKWN</sequence>
<proteinExistence type="predicted"/>
<accession>A0AAV4XKN9</accession>
<protein>
    <submittedName>
        <fullName evidence="1">Uncharacterized protein</fullName>
    </submittedName>
</protein>
<reference evidence="1 2" key="1">
    <citation type="submission" date="2021-06" db="EMBL/GenBank/DDBJ databases">
        <title>Caerostris extrusa draft genome.</title>
        <authorList>
            <person name="Kono N."/>
            <person name="Arakawa K."/>
        </authorList>
    </citation>
    <scope>NUCLEOTIDE SEQUENCE [LARGE SCALE GENOMIC DNA]</scope>
</reference>
<gene>
    <name evidence="1" type="ORF">CEXT_394261</name>
</gene>
<name>A0AAV4XKN9_CAEEX</name>
<dbReference type="EMBL" id="BPLR01000572">
    <property type="protein sequence ID" value="GIY95751.1"/>
    <property type="molecule type" value="Genomic_DNA"/>
</dbReference>
<dbReference type="AlphaFoldDB" id="A0AAV4XKN9"/>
<comment type="caution">
    <text evidence="1">The sequence shown here is derived from an EMBL/GenBank/DDBJ whole genome shotgun (WGS) entry which is preliminary data.</text>
</comment>
<evidence type="ECO:0000313" key="1">
    <source>
        <dbReference type="EMBL" id="GIY95751.1"/>
    </source>
</evidence>